<sequence length="635" mass="74529">MTFGLDLTRIMMLSTNLTFMVTGLIIALKYYDFFCDINNRFVQSCLIEKKYPREELIRRVMLQYEFRCFHLHTTLSDLDYQAVIALTNLSINSFYQVVREEARTQLFELLSQFQYSILTILPNIVKFLNKTHTDKKISTEQLEGCLLLLKGNSIQTSLLTKQDWYVLGKLWPSLFRCKHLENESIQKLLDNIFSSANLNFNSFNNQICLSDQTVSSAYELCSSTTFATDELRLKLFRQKCTFEKQIISKLMDDLIDIANDSSASPKSKEISLFSLIFLLDSCKNSPGLLSPQCVQVFAKNLVHEKQNFRRISTDALCMIMKMCKFKKVISEHKTEELIEQAQVDTYAPGYREDNAWNLYNYNFAEWQDGKFLDKSYWGYYSWPSRLQIASNHRLTYSEHMDGKYCEAMEQIFLRFKKKNFVKKFLRSSQLEGDKCGNRFDAKKFYLFKSVFRNYGSVEAIESVFEHLFDLVRDTTATECSHKIAAELASGLIRGSKYWPHEQLCALWTQLESLFDLIVEHMTKDTIDIWTECFSNSFEDQDPRRMTFYLNYFKSGFVKILNELNVMDVKTRPAFKMTNFMQLLTSLSQFEWRIAEFWNDLIEDITYLMGHSNKLIREIIYPKKSLGAILGSWRKP</sequence>
<feature type="domain" description="Proteasome activator complex subunit 4-like HEAT repeat-like" evidence="2">
    <location>
        <begin position="293"/>
        <end position="554"/>
    </location>
</feature>
<dbReference type="PANTHER" id="PTHR32170">
    <property type="entry name" value="PROTEASOME ACTIVATOR COMPLEX SUBUNIT 4"/>
    <property type="match status" value="1"/>
</dbReference>
<keyword evidence="1" id="KW-1133">Transmembrane helix</keyword>
<dbReference type="PANTHER" id="PTHR32170:SF3">
    <property type="entry name" value="PROTEASOME ACTIVATOR COMPLEX SUBUNIT 4"/>
    <property type="match status" value="1"/>
</dbReference>
<dbReference type="AlphaFoldDB" id="A0A3M7PJ02"/>
<dbReference type="Proteomes" id="UP000276133">
    <property type="component" value="Unassembled WGS sequence"/>
</dbReference>
<evidence type="ECO:0000256" key="1">
    <source>
        <dbReference type="SAM" id="Phobius"/>
    </source>
</evidence>
<name>A0A3M7PJ02_BRAPC</name>
<dbReference type="SUPFAM" id="SSF48371">
    <property type="entry name" value="ARM repeat"/>
    <property type="match status" value="1"/>
</dbReference>
<dbReference type="GO" id="GO:0016504">
    <property type="term" value="F:peptidase activator activity"/>
    <property type="evidence" value="ECO:0007669"/>
    <property type="project" value="InterPro"/>
</dbReference>
<dbReference type="GO" id="GO:0005829">
    <property type="term" value="C:cytosol"/>
    <property type="evidence" value="ECO:0007669"/>
    <property type="project" value="TreeGrafter"/>
</dbReference>
<dbReference type="EMBL" id="REGN01010640">
    <property type="protein sequence ID" value="RMZ98657.1"/>
    <property type="molecule type" value="Genomic_DNA"/>
</dbReference>
<dbReference type="Pfam" id="PF23096">
    <property type="entry name" value="HEAT_PSME4"/>
    <property type="match status" value="1"/>
</dbReference>
<evidence type="ECO:0000313" key="4">
    <source>
        <dbReference type="Proteomes" id="UP000276133"/>
    </source>
</evidence>
<reference evidence="3 4" key="1">
    <citation type="journal article" date="2018" name="Sci. Rep.">
        <title>Genomic signatures of local adaptation to the degree of environmental predictability in rotifers.</title>
        <authorList>
            <person name="Franch-Gras L."/>
            <person name="Hahn C."/>
            <person name="Garcia-Roger E.M."/>
            <person name="Carmona M.J."/>
            <person name="Serra M."/>
            <person name="Gomez A."/>
        </authorList>
    </citation>
    <scope>NUCLEOTIDE SEQUENCE [LARGE SCALE GENOMIC DNA]</scope>
    <source>
        <strain evidence="3">HYR1</strain>
    </source>
</reference>
<evidence type="ECO:0000259" key="2">
    <source>
        <dbReference type="Pfam" id="PF23096"/>
    </source>
</evidence>
<dbReference type="GO" id="GO:0070628">
    <property type="term" value="F:proteasome binding"/>
    <property type="evidence" value="ECO:0007669"/>
    <property type="project" value="InterPro"/>
</dbReference>
<dbReference type="OrthoDB" id="17907at2759"/>
<evidence type="ECO:0000313" key="3">
    <source>
        <dbReference type="EMBL" id="RMZ98657.1"/>
    </source>
</evidence>
<dbReference type="STRING" id="10195.A0A3M7PJ02"/>
<accession>A0A3M7PJ02</accession>
<proteinExistence type="predicted"/>
<dbReference type="GO" id="GO:0005634">
    <property type="term" value="C:nucleus"/>
    <property type="evidence" value="ECO:0007669"/>
    <property type="project" value="TreeGrafter"/>
</dbReference>
<gene>
    <name evidence="3" type="ORF">BpHYR1_051085</name>
</gene>
<dbReference type="GO" id="GO:0010499">
    <property type="term" value="P:proteasomal ubiquitin-independent protein catabolic process"/>
    <property type="evidence" value="ECO:0007669"/>
    <property type="project" value="TreeGrafter"/>
</dbReference>
<keyword evidence="1" id="KW-0472">Membrane</keyword>
<dbReference type="InterPro" id="IPR055455">
    <property type="entry name" value="HEAT_PSME4"/>
</dbReference>
<comment type="caution">
    <text evidence="3">The sequence shown here is derived from an EMBL/GenBank/DDBJ whole genome shotgun (WGS) entry which is preliminary data.</text>
</comment>
<keyword evidence="1" id="KW-0812">Transmembrane</keyword>
<dbReference type="InterPro" id="IPR035309">
    <property type="entry name" value="PSME4"/>
</dbReference>
<organism evidence="3 4">
    <name type="scientific">Brachionus plicatilis</name>
    <name type="common">Marine rotifer</name>
    <name type="synonym">Brachionus muelleri</name>
    <dbReference type="NCBI Taxonomy" id="10195"/>
    <lineage>
        <taxon>Eukaryota</taxon>
        <taxon>Metazoa</taxon>
        <taxon>Spiralia</taxon>
        <taxon>Gnathifera</taxon>
        <taxon>Rotifera</taxon>
        <taxon>Eurotatoria</taxon>
        <taxon>Monogononta</taxon>
        <taxon>Pseudotrocha</taxon>
        <taxon>Ploima</taxon>
        <taxon>Brachionidae</taxon>
        <taxon>Brachionus</taxon>
    </lineage>
</organism>
<dbReference type="GO" id="GO:0000502">
    <property type="term" value="C:proteasome complex"/>
    <property type="evidence" value="ECO:0007669"/>
    <property type="project" value="UniProtKB-KW"/>
</dbReference>
<feature type="transmembrane region" description="Helical" evidence="1">
    <location>
        <begin position="12"/>
        <end position="31"/>
    </location>
</feature>
<keyword evidence="3" id="KW-0647">Proteasome</keyword>
<dbReference type="InterPro" id="IPR016024">
    <property type="entry name" value="ARM-type_fold"/>
</dbReference>
<keyword evidence="4" id="KW-1185">Reference proteome</keyword>
<protein>
    <submittedName>
        <fullName evidence="3">Proteasome activator complex subunit 4B-like</fullName>
    </submittedName>
</protein>